<name>E6QEU2_9ZZZZ</name>
<accession>E6QEU2</accession>
<comment type="caution">
    <text evidence="2">The sequence shown here is derived from an EMBL/GenBank/DDBJ whole genome shotgun (WGS) entry which is preliminary data.</text>
</comment>
<evidence type="ECO:0000256" key="1">
    <source>
        <dbReference type="SAM" id="MobiDB-lite"/>
    </source>
</evidence>
<dbReference type="AlphaFoldDB" id="E6QEU2"/>
<feature type="compositionally biased region" description="Acidic residues" evidence="1">
    <location>
        <begin position="278"/>
        <end position="290"/>
    </location>
</feature>
<protein>
    <submittedName>
        <fullName evidence="2">Uncharacterized protein</fullName>
    </submittedName>
</protein>
<reference evidence="2" key="1">
    <citation type="submission" date="2009-10" db="EMBL/GenBank/DDBJ databases">
        <title>Diversity of trophic interactions inside an arsenic-rich microbial ecosystem.</title>
        <authorList>
            <person name="Bertin P.N."/>
            <person name="Heinrich-Salmeron A."/>
            <person name="Pelletier E."/>
            <person name="Goulhen-Chollet F."/>
            <person name="Arsene-Ploetze F."/>
            <person name="Gallien S."/>
            <person name="Calteau A."/>
            <person name="Vallenet D."/>
            <person name="Casiot C."/>
            <person name="Chane-Woon-Ming B."/>
            <person name="Giloteaux L."/>
            <person name="Barakat M."/>
            <person name="Bonnefoy V."/>
            <person name="Bruneel O."/>
            <person name="Chandler M."/>
            <person name="Cleiss J."/>
            <person name="Duran R."/>
            <person name="Elbaz-Poulichet F."/>
            <person name="Fonknechten N."/>
            <person name="Lauga B."/>
            <person name="Mornico D."/>
            <person name="Ortet P."/>
            <person name="Schaeffer C."/>
            <person name="Siguier P."/>
            <person name="Alexander Thil Smith A."/>
            <person name="Van Dorsselaer A."/>
            <person name="Weissenbach J."/>
            <person name="Medigue C."/>
            <person name="Le Paslier D."/>
        </authorList>
    </citation>
    <scope>NUCLEOTIDE SEQUENCE</scope>
</reference>
<organism evidence="2">
    <name type="scientific">mine drainage metagenome</name>
    <dbReference type="NCBI Taxonomy" id="410659"/>
    <lineage>
        <taxon>unclassified sequences</taxon>
        <taxon>metagenomes</taxon>
        <taxon>ecological metagenomes</taxon>
    </lineage>
</organism>
<evidence type="ECO:0000313" key="2">
    <source>
        <dbReference type="EMBL" id="CBI05718.1"/>
    </source>
</evidence>
<feature type="region of interest" description="Disordered" evidence="1">
    <location>
        <begin position="270"/>
        <end position="290"/>
    </location>
</feature>
<proteinExistence type="predicted"/>
<dbReference type="EMBL" id="CABP01000134">
    <property type="protein sequence ID" value="CBI05718.1"/>
    <property type="molecule type" value="Genomic_DNA"/>
</dbReference>
<gene>
    <name evidence="2" type="ORF">CARN5_0745</name>
</gene>
<sequence length="290" mass="32630">MWYELHTFQSKLDTLRAFLTELASREQEIVTFGLTRIARWESYHHARPILDQFEADLLEIENYSKYIDKGIHEQITKLETEARIVEELTTIAVKLDILTNKKALSIGGAVFNSLLLQIPYLPVLLKHRQLFLKEQISIDKTLVTIMRLNSLVKRLEKIASKVTSLDDEIFKPSNIDANLLLERLDNAILALETTNSIAPQDRARLIEYITSAKAEVSCDRPNWNKIVGALVIVATLLGGVATAPKAYENVAQAIQHILGVSFEKHVPNMLPPPPSTEPEIEEAGDDIAIT</sequence>